<feature type="domain" description="LIM zinc-binding" evidence="7">
    <location>
        <begin position="673"/>
        <end position="736"/>
    </location>
</feature>
<proteinExistence type="predicted"/>
<gene>
    <name evidence="8" type="ORF">BG011_008656</name>
</gene>
<keyword evidence="3 5" id="KW-0862">Zinc</keyword>
<feature type="compositionally biased region" description="Polar residues" evidence="6">
    <location>
        <begin position="235"/>
        <end position="244"/>
    </location>
</feature>
<feature type="compositionally biased region" description="Basic and acidic residues" evidence="6">
    <location>
        <begin position="274"/>
        <end position="284"/>
    </location>
</feature>
<feature type="region of interest" description="Disordered" evidence="6">
    <location>
        <begin position="41"/>
        <end position="589"/>
    </location>
</feature>
<dbReference type="Gene3D" id="2.10.110.10">
    <property type="entry name" value="Cysteine Rich Protein"/>
    <property type="match status" value="4"/>
</dbReference>
<name>A0A9P6PQP2_9FUNG</name>
<dbReference type="GO" id="GO:0003712">
    <property type="term" value="F:transcription coregulator activity"/>
    <property type="evidence" value="ECO:0007669"/>
    <property type="project" value="TreeGrafter"/>
</dbReference>
<feature type="compositionally biased region" description="Basic and acidic residues" evidence="6">
    <location>
        <begin position="539"/>
        <end position="575"/>
    </location>
</feature>
<evidence type="ECO:0000256" key="1">
    <source>
        <dbReference type="ARBA" id="ARBA00022723"/>
    </source>
</evidence>
<keyword evidence="9" id="KW-1185">Reference proteome</keyword>
<dbReference type="AlphaFoldDB" id="A0A9P6PQP2"/>
<evidence type="ECO:0000313" key="9">
    <source>
        <dbReference type="Proteomes" id="UP000726737"/>
    </source>
</evidence>
<evidence type="ECO:0000256" key="5">
    <source>
        <dbReference type="PROSITE-ProRule" id="PRU00125"/>
    </source>
</evidence>
<keyword evidence="4 5" id="KW-0440">LIM domain</keyword>
<protein>
    <recommendedName>
        <fullName evidence="7">LIM zinc-binding domain-containing protein</fullName>
    </recommendedName>
</protein>
<keyword evidence="2" id="KW-0677">Repeat</keyword>
<feature type="domain" description="LIM zinc-binding" evidence="7">
    <location>
        <begin position="799"/>
        <end position="858"/>
    </location>
</feature>
<sequence length="873" mass="97396">MTLQDPRLSQILPVVRCSDCGHDVEFRKLGEHVCSSAPAMPALPRSLPKQQPVVKPGVSSGGYKPAHKPPPIPMNTPAPAGTNASPLSPVRPTNGNPRPSLPFLEKYAKKNKSSSPVPLLQPNDHQQQHHHHSHHQQQQQQHEYSQSQRQPPTHRPISPGYANDPHQHSHQGHCQRDHQEYMSSKSAADQQYSFAQSGRYPPGSRPKTPVYDSANQGSARTSQPHPNLPPKSKARSPSMSSAQGNGQGFGAEPHDRLPSPPGHGDSYSHGYPVSEREREMDRINRSTPSMDSVSSSGVVSSPSSVSSGFSRSGSSGSAASSILAERSIYQQRGRSNTMLSEKSEISVRSERSERSARSERSRHADDEREMRYNHQHQHHHQSASSTRPGDRRHHDSPSPYETPSPPVSPQDSTPSSSDTMAPPKSTPYRPITPPEMASPVPTRGRRPSVPQANRKATDQQFDALMDDLLQEINTMPTTSSPSRDTARAPRSRSRSRPNLPENGRNRHDRAESPPPTPGLPMLATGGGGLEHSRNQRPGRGHEYRSERSERGERGEREARNADQEREPFKDRERTTGARSATSRSRSTNRRGAIAYCEGCKHDIQPSESADAIKMSGGDYHLECFKCMRCRRPLESAAHAHEYEGRILCEKDYQRYMERDAQRSERPSGRSRTAICAGCDAPIQGETPVYALGQSWHERHLSCYQCQQPIQQSVLGGHVEKNGRVYCPHDYAELFLPKCRGCGLTVEKEAVCAQDGKLKGKWHAACFGCQTCKKPFPDKSFYVFGDAPYCRRHYHKLNNSLCKGCDQPIEGPCAQTMEGWRFHPGCFSCVECKTLLTDIYYNFEDQAYCEHDMMVIQRTRNVRAERRKTVFGKV</sequence>
<feature type="compositionally biased region" description="Low complexity" evidence="6">
    <location>
        <begin position="409"/>
        <end position="419"/>
    </location>
</feature>
<evidence type="ECO:0000256" key="4">
    <source>
        <dbReference type="ARBA" id="ARBA00023038"/>
    </source>
</evidence>
<dbReference type="SMART" id="SM00132">
    <property type="entry name" value="LIM"/>
    <property type="match status" value="4"/>
</dbReference>
<feature type="compositionally biased region" description="Polar residues" evidence="6">
    <location>
        <begin position="82"/>
        <end position="97"/>
    </location>
</feature>
<dbReference type="Pfam" id="PF00412">
    <property type="entry name" value="LIM"/>
    <property type="match status" value="4"/>
</dbReference>
<dbReference type="SUPFAM" id="SSF57716">
    <property type="entry name" value="Glucocorticoid receptor-like (DNA-binding domain)"/>
    <property type="match status" value="3"/>
</dbReference>
<dbReference type="Proteomes" id="UP000726737">
    <property type="component" value="Unassembled WGS sequence"/>
</dbReference>
<dbReference type="OrthoDB" id="1112565at2759"/>
<evidence type="ECO:0000256" key="6">
    <source>
        <dbReference type="SAM" id="MobiDB-lite"/>
    </source>
</evidence>
<dbReference type="PROSITE" id="PS00478">
    <property type="entry name" value="LIM_DOMAIN_1"/>
    <property type="match status" value="2"/>
</dbReference>
<accession>A0A9P6PQP2</accession>
<dbReference type="CDD" id="cd08368">
    <property type="entry name" value="LIM"/>
    <property type="match status" value="3"/>
</dbReference>
<evidence type="ECO:0000259" key="7">
    <source>
        <dbReference type="PROSITE" id="PS50023"/>
    </source>
</evidence>
<evidence type="ECO:0000256" key="3">
    <source>
        <dbReference type="ARBA" id="ARBA00022833"/>
    </source>
</evidence>
<dbReference type="GO" id="GO:0005634">
    <property type="term" value="C:nucleus"/>
    <property type="evidence" value="ECO:0007669"/>
    <property type="project" value="TreeGrafter"/>
</dbReference>
<organism evidence="8 9">
    <name type="scientific">Mortierella polycephala</name>
    <dbReference type="NCBI Taxonomy" id="41804"/>
    <lineage>
        <taxon>Eukaryota</taxon>
        <taxon>Fungi</taxon>
        <taxon>Fungi incertae sedis</taxon>
        <taxon>Mucoromycota</taxon>
        <taxon>Mortierellomycotina</taxon>
        <taxon>Mortierellomycetes</taxon>
        <taxon>Mortierellales</taxon>
        <taxon>Mortierellaceae</taxon>
        <taxon>Mortierella</taxon>
    </lineage>
</organism>
<dbReference type="PROSITE" id="PS50023">
    <property type="entry name" value="LIM_DOMAIN_2"/>
    <property type="match status" value="3"/>
</dbReference>
<feature type="compositionally biased region" description="Low complexity" evidence="6">
    <location>
        <begin position="136"/>
        <end position="150"/>
    </location>
</feature>
<reference evidence="8" key="1">
    <citation type="journal article" date="2020" name="Fungal Divers.">
        <title>Resolving the Mortierellaceae phylogeny through synthesis of multi-gene phylogenetics and phylogenomics.</title>
        <authorList>
            <person name="Vandepol N."/>
            <person name="Liber J."/>
            <person name="Desiro A."/>
            <person name="Na H."/>
            <person name="Kennedy M."/>
            <person name="Barry K."/>
            <person name="Grigoriev I.V."/>
            <person name="Miller A.N."/>
            <person name="O'Donnell K."/>
            <person name="Stajich J.E."/>
            <person name="Bonito G."/>
        </authorList>
    </citation>
    <scope>NUCLEOTIDE SEQUENCE</scope>
    <source>
        <strain evidence="8">KOD948</strain>
    </source>
</reference>
<feature type="compositionally biased region" description="Polar residues" evidence="6">
    <location>
        <begin position="181"/>
        <end position="196"/>
    </location>
</feature>
<dbReference type="PANTHER" id="PTHR24205:SF16">
    <property type="entry name" value="GH01042P-RELATED"/>
    <property type="match status" value="1"/>
</dbReference>
<dbReference type="PANTHER" id="PTHR24205">
    <property type="entry name" value="FOUR AND A HALF LIM DOMAINS PROTEIN"/>
    <property type="match status" value="1"/>
</dbReference>
<keyword evidence="1 5" id="KW-0479">Metal-binding</keyword>
<feature type="compositionally biased region" description="Polar residues" evidence="6">
    <location>
        <begin position="213"/>
        <end position="225"/>
    </location>
</feature>
<evidence type="ECO:0000256" key="2">
    <source>
        <dbReference type="ARBA" id="ARBA00022737"/>
    </source>
</evidence>
<evidence type="ECO:0000313" key="8">
    <source>
        <dbReference type="EMBL" id="KAG0250089.1"/>
    </source>
</evidence>
<dbReference type="InterPro" id="IPR001781">
    <property type="entry name" value="Znf_LIM"/>
</dbReference>
<feature type="compositionally biased region" description="Polar residues" evidence="6">
    <location>
        <begin position="328"/>
        <end position="339"/>
    </location>
</feature>
<feature type="domain" description="LIM zinc-binding" evidence="7">
    <location>
        <begin position="594"/>
        <end position="658"/>
    </location>
</feature>
<dbReference type="GO" id="GO:0046872">
    <property type="term" value="F:metal ion binding"/>
    <property type="evidence" value="ECO:0007669"/>
    <property type="project" value="UniProtKB-KW"/>
</dbReference>
<dbReference type="EMBL" id="JAAAJA010000725">
    <property type="protein sequence ID" value="KAG0250089.1"/>
    <property type="molecule type" value="Genomic_DNA"/>
</dbReference>
<feature type="compositionally biased region" description="Low complexity" evidence="6">
    <location>
        <begin position="292"/>
        <end position="321"/>
    </location>
</feature>
<feature type="compositionally biased region" description="Low complexity" evidence="6">
    <location>
        <begin position="576"/>
        <end position="589"/>
    </location>
</feature>
<feature type="compositionally biased region" description="Basic and acidic residues" evidence="6">
    <location>
        <begin position="341"/>
        <end position="372"/>
    </location>
</feature>
<comment type="caution">
    <text evidence="8">The sequence shown here is derived from an EMBL/GenBank/DDBJ whole genome shotgun (WGS) entry which is preliminary data.</text>
</comment>